<feature type="region of interest" description="Disordered" evidence="1">
    <location>
        <begin position="74"/>
        <end position="105"/>
    </location>
</feature>
<evidence type="ECO:0000256" key="1">
    <source>
        <dbReference type="SAM" id="MobiDB-lite"/>
    </source>
</evidence>
<gene>
    <name evidence="2" type="ORF">Tci_684144</name>
</gene>
<protein>
    <submittedName>
        <fullName evidence="2">Uncharacterized protein</fullName>
    </submittedName>
</protein>
<name>A0A699KUH7_TANCI</name>
<organism evidence="2">
    <name type="scientific">Tanacetum cinerariifolium</name>
    <name type="common">Dalmatian daisy</name>
    <name type="synonym">Chrysanthemum cinerariifolium</name>
    <dbReference type="NCBI Taxonomy" id="118510"/>
    <lineage>
        <taxon>Eukaryota</taxon>
        <taxon>Viridiplantae</taxon>
        <taxon>Streptophyta</taxon>
        <taxon>Embryophyta</taxon>
        <taxon>Tracheophyta</taxon>
        <taxon>Spermatophyta</taxon>
        <taxon>Magnoliopsida</taxon>
        <taxon>eudicotyledons</taxon>
        <taxon>Gunneridae</taxon>
        <taxon>Pentapetalae</taxon>
        <taxon>asterids</taxon>
        <taxon>campanulids</taxon>
        <taxon>Asterales</taxon>
        <taxon>Asteraceae</taxon>
        <taxon>Asteroideae</taxon>
        <taxon>Anthemideae</taxon>
        <taxon>Anthemidinae</taxon>
        <taxon>Tanacetum</taxon>
    </lineage>
</organism>
<reference evidence="2" key="1">
    <citation type="journal article" date="2019" name="Sci. Rep.">
        <title>Draft genome of Tanacetum cinerariifolium, the natural source of mosquito coil.</title>
        <authorList>
            <person name="Yamashiro T."/>
            <person name="Shiraishi A."/>
            <person name="Satake H."/>
            <person name="Nakayama K."/>
        </authorList>
    </citation>
    <scope>NUCLEOTIDE SEQUENCE</scope>
</reference>
<feature type="non-terminal residue" evidence="2">
    <location>
        <position position="1"/>
    </location>
</feature>
<dbReference type="PANTHER" id="PTHR31115">
    <property type="entry name" value="OS05G0107300 PROTEIN"/>
    <property type="match status" value="1"/>
</dbReference>
<dbReference type="EMBL" id="BKCJ010556729">
    <property type="protein sequence ID" value="GFB12173.1"/>
    <property type="molecule type" value="Genomic_DNA"/>
</dbReference>
<dbReference type="AlphaFoldDB" id="A0A699KUH7"/>
<dbReference type="PANTHER" id="PTHR31115:SF3">
    <property type="entry name" value="EXPRESSED PROTEIN"/>
    <property type="match status" value="1"/>
</dbReference>
<comment type="caution">
    <text evidence="2">The sequence shown here is derived from an EMBL/GenBank/DDBJ whole genome shotgun (WGS) entry which is preliminary data.</text>
</comment>
<evidence type="ECO:0000313" key="2">
    <source>
        <dbReference type="EMBL" id="GFB12173.1"/>
    </source>
</evidence>
<proteinExistence type="predicted"/>
<accession>A0A699KUH7</accession>
<sequence length="144" mass="15770">VSRKTSVLDKLVKATTEAKALQEMESKQDSVDKHTVLDYLKYMSCYGPNAPGGTSAGNESGQLISNGAEGKWSISSFPNVEDDEPPLDFPHSGIPEMDVLGDPFGEQSLDPDSWLNIDDTILDDDDFIGLEIPMDDLTDIKMIF</sequence>